<feature type="domain" description="Glutamine amidotransferase" evidence="1">
    <location>
        <begin position="54"/>
        <end position="212"/>
    </location>
</feature>
<dbReference type="GO" id="GO:0016740">
    <property type="term" value="F:transferase activity"/>
    <property type="evidence" value="ECO:0007669"/>
    <property type="project" value="UniProtKB-KW"/>
</dbReference>
<dbReference type="Pfam" id="PF00117">
    <property type="entry name" value="GATase"/>
    <property type="match status" value="1"/>
</dbReference>
<evidence type="ECO:0000313" key="3">
    <source>
        <dbReference type="Proteomes" id="UP000317043"/>
    </source>
</evidence>
<organism evidence="2 3">
    <name type="scientific">Stackebrandtia endophytica</name>
    <dbReference type="NCBI Taxonomy" id="1496996"/>
    <lineage>
        <taxon>Bacteria</taxon>
        <taxon>Bacillati</taxon>
        <taxon>Actinomycetota</taxon>
        <taxon>Actinomycetes</taxon>
        <taxon>Glycomycetales</taxon>
        <taxon>Glycomycetaceae</taxon>
        <taxon>Stackebrandtia</taxon>
    </lineage>
</organism>
<evidence type="ECO:0000259" key="1">
    <source>
        <dbReference type="Pfam" id="PF00117"/>
    </source>
</evidence>
<keyword evidence="3" id="KW-1185">Reference proteome</keyword>
<dbReference type="AlphaFoldDB" id="A0A543AR33"/>
<dbReference type="Proteomes" id="UP000317043">
    <property type="component" value="Unassembled WGS sequence"/>
</dbReference>
<name>A0A543AR33_9ACTN</name>
<keyword evidence="2" id="KW-0808">Transferase</keyword>
<dbReference type="GO" id="GO:0005829">
    <property type="term" value="C:cytosol"/>
    <property type="evidence" value="ECO:0007669"/>
    <property type="project" value="TreeGrafter"/>
</dbReference>
<comment type="caution">
    <text evidence="2">The sequence shown here is derived from an EMBL/GenBank/DDBJ whole genome shotgun (WGS) entry which is preliminary data.</text>
</comment>
<accession>A0A543AR33</accession>
<gene>
    <name evidence="2" type="ORF">FB566_0543</name>
</gene>
<dbReference type="InterPro" id="IPR044992">
    <property type="entry name" value="ChyE-like"/>
</dbReference>
<dbReference type="PANTHER" id="PTHR42695:SF5">
    <property type="entry name" value="GLUTAMINE AMIDOTRANSFERASE YLR126C-RELATED"/>
    <property type="match status" value="1"/>
</dbReference>
<proteinExistence type="predicted"/>
<dbReference type="InterPro" id="IPR017926">
    <property type="entry name" value="GATASE"/>
</dbReference>
<evidence type="ECO:0000313" key="2">
    <source>
        <dbReference type="EMBL" id="TQL75051.1"/>
    </source>
</evidence>
<dbReference type="InterPro" id="IPR029062">
    <property type="entry name" value="Class_I_gatase-like"/>
</dbReference>
<dbReference type="SUPFAM" id="SSF52317">
    <property type="entry name" value="Class I glutamine amidotransferase-like"/>
    <property type="match status" value="1"/>
</dbReference>
<dbReference type="CDD" id="cd01741">
    <property type="entry name" value="GATase1_1"/>
    <property type="match status" value="1"/>
</dbReference>
<dbReference type="EMBL" id="VFOW01000001">
    <property type="protein sequence ID" value="TQL75051.1"/>
    <property type="molecule type" value="Genomic_DNA"/>
</dbReference>
<keyword evidence="2" id="KW-0315">Glutamine amidotransferase</keyword>
<protein>
    <submittedName>
        <fullName evidence="2">GMP synthase-like glutamine amidotransferase</fullName>
    </submittedName>
</protein>
<dbReference type="PROSITE" id="PS51273">
    <property type="entry name" value="GATASE_TYPE_1"/>
    <property type="match status" value="1"/>
</dbReference>
<reference evidence="2 3" key="1">
    <citation type="submission" date="2019-06" db="EMBL/GenBank/DDBJ databases">
        <title>Sequencing the genomes of 1000 actinobacteria strains.</title>
        <authorList>
            <person name="Klenk H.-P."/>
        </authorList>
    </citation>
    <scope>NUCLEOTIDE SEQUENCE [LARGE SCALE GENOMIC DNA]</scope>
    <source>
        <strain evidence="2 3">DSM 45928</strain>
    </source>
</reference>
<dbReference type="Gene3D" id="3.40.50.880">
    <property type="match status" value="1"/>
</dbReference>
<dbReference type="InParanoid" id="A0A543AR33"/>
<sequence length="280" mass="29713">MDHGARPRSVDAAAPVALSAARRYVVLVTTPKRVLIIQNTPSGGPRRLETWLTDAGLDVEILKGFETTLPEQLDADGLVVLGGGYLPDADDRAPWLPATRSLVEQALREKTPVLGICLGGQLLAHVAGGVVTGEVGAPENGSTPITLRSECGGDALFDGLPQTVPGIEHHVDAITELPPEAVWLAQTDRCPYQAFRVGPVAWGLQFHPEITADRILTWDTERLAAQGFDRTQLHATAVADEPVSTPVWRTMVTRFAATISDGGARAGSSDVGERPTTVPG</sequence>
<dbReference type="PANTHER" id="PTHR42695">
    <property type="entry name" value="GLUTAMINE AMIDOTRANSFERASE YLR126C-RELATED"/>
    <property type="match status" value="1"/>
</dbReference>